<dbReference type="InterPro" id="IPR008754">
    <property type="entry name" value="Peptidase_M43"/>
</dbReference>
<dbReference type="GO" id="GO:0008237">
    <property type="term" value="F:metallopeptidase activity"/>
    <property type="evidence" value="ECO:0007669"/>
    <property type="project" value="UniProtKB-KW"/>
</dbReference>
<evidence type="ECO:0000313" key="5">
    <source>
        <dbReference type="Proteomes" id="UP001610104"/>
    </source>
</evidence>
<dbReference type="RefSeq" id="WP_395438829.1">
    <property type="nucleotide sequence ID" value="NZ_JBAWKC010000004.1"/>
</dbReference>
<keyword evidence="4" id="KW-0482">Metalloprotease</keyword>
<keyword evidence="4" id="KW-0645">Protease</keyword>
<protein>
    <submittedName>
        <fullName evidence="4">Zinc-dependent metalloprotease</fullName>
    </submittedName>
</protein>
<keyword evidence="5" id="KW-1185">Reference proteome</keyword>
<keyword evidence="4" id="KW-0378">Hydrolase</keyword>
<keyword evidence="1" id="KW-0732">Signal</keyword>
<evidence type="ECO:0000256" key="1">
    <source>
        <dbReference type="ARBA" id="ARBA00022729"/>
    </source>
</evidence>
<dbReference type="InterPro" id="IPR026444">
    <property type="entry name" value="Secre_tail"/>
</dbReference>
<feature type="domain" description="Secretion system C-terminal sorting" evidence="3">
    <location>
        <begin position="320"/>
        <end position="389"/>
    </location>
</feature>
<gene>
    <name evidence="4" type="ORF">V8G56_12695</name>
</gene>
<dbReference type="SUPFAM" id="SSF55486">
    <property type="entry name" value="Metalloproteases ('zincins'), catalytic domain"/>
    <property type="match status" value="1"/>
</dbReference>
<name>A0ABW7MWQ8_9FLAO</name>
<dbReference type="Gene3D" id="3.40.390.10">
    <property type="entry name" value="Collagenase (Catalytic Domain)"/>
    <property type="match status" value="1"/>
</dbReference>
<evidence type="ECO:0000259" key="2">
    <source>
        <dbReference type="Pfam" id="PF05572"/>
    </source>
</evidence>
<dbReference type="InterPro" id="IPR024079">
    <property type="entry name" value="MetalloPept_cat_dom_sf"/>
</dbReference>
<dbReference type="EMBL" id="JBAWKC010000004">
    <property type="protein sequence ID" value="MFH6769602.1"/>
    <property type="molecule type" value="Genomic_DNA"/>
</dbReference>
<evidence type="ECO:0000313" key="4">
    <source>
        <dbReference type="EMBL" id="MFH6769602.1"/>
    </source>
</evidence>
<accession>A0ABW7MWQ8</accession>
<dbReference type="Pfam" id="PF18962">
    <property type="entry name" value="Por_Secre_tail"/>
    <property type="match status" value="1"/>
</dbReference>
<feature type="domain" description="Peptidase M43 pregnancy-associated plasma-A" evidence="2">
    <location>
        <begin position="165"/>
        <end position="292"/>
    </location>
</feature>
<organism evidence="4 5">
    <name type="scientific">Gaetbulibacter aquiaggeris</name>
    <dbReference type="NCBI Taxonomy" id="1735373"/>
    <lineage>
        <taxon>Bacteria</taxon>
        <taxon>Pseudomonadati</taxon>
        <taxon>Bacteroidota</taxon>
        <taxon>Flavobacteriia</taxon>
        <taxon>Flavobacteriales</taxon>
        <taxon>Flavobacteriaceae</taxon>
        <taxon>Gaetbulibacter</taxon>
    </lineage>
</organism>
<reference evidence="4 5" key="1">
    <citation type="submission" date="2024-02" db="EMBL/GenBank/DDBJ databases">
        <title>A Gaetbulibacter species isolated from tidal flats and genomic insights of their niches.</title>
        <authorList>
            <person name="Ye Y."/>
        </authorList>
    </citation>
    <scope>NUCLEOTIDE SEQUENCE [LARGE SCALE GENOMIC DNA]</scope>
    <source>
        <strain evidence="4 5">KEM-8</strain>
    </source>
</reference>
<dbReference type="NCBIfam" id="TIGR04183">
    <property type="entry name" value="Por_Secre_tail"/>
    <property type="match status" value="1"/>
</dbReference>
<evidence type="ECO:0000259" key="3">
    <source>
        <dbReference type="Pfam" id="PF18962"/>
    </source>
</evidence>
<dbReference type="Pfam" id="PF05572">
    <property type="entry name" value="Peptidase_M43"/>
    <property type="match status" value="1"/>
</dbReference>
<sequence>MKMFPELIKFLFTGIIVLFPFNIFCQNNSDPICGTVTSAETLDYFNTLKPQLKHYEAAFMSSKKTQKNGKSISKNYIPIKAHIIRSSNGDGGMDTSELENAITILNNTFGNAFMEFFLCNGINYINNDSFYHFKSNQEQSLVDANNVSGVINIYFTETIENASNEYVCGYTYNKKNYDVIVMQNGCAGNDSSLAHELGHYFSLIHTHGADNTCMTKEMVNGNNCSSDGDQICDTPADPKLTIENVNNFCRYIGTETDSNGEHYTPDTKNIMSYSMKGCRSHFSEQQLARMYAYFMTTKNYLACGGEDAETKISESTNIKIYPNPISGEVIYVKQTSNKEYHSFTISNLMGQVFVSGKLTNNPIHLSHLPSGSYLITLRSNNSKMVKRLIK</sequence>
<comment type="caution">
    <text evidence="4">The sequence shown here is derived from an EMBL/GenBank/DDBJ whole genome shotgun (WGS) entry which is preliminary data.</text>
</comment>
<proteinExistence type="predicted"/>
<dbReference type="Proteomes" id="UP001610104">
    <property type="component" value="Unassembled WGS sequence"/>
</dbReference>